<organism evidence="6">
    <name type="scientific">hydrothermal vent metagenome</name>
    <dbReference type="NCBI Taxonomy" id="652676"/>
    <lineage>
        <taxon>unclassified sequences</taxon>
        <taxon>metagenomes</taxon>
        <taxon>ecological metagenomes</taxon>
    </lineage>
</organism>
<evidence type="ECO:0000313" key="6">
    <source>
        <dbReference type="EMBL" id="VAW37025.1"/>
    </source>
</evidence>
<keyword evidence="4 6" id="KW-0012">Acyltransferase</keyword>
<dbReference type="CDD" id="cd04301">
    <property type="entry name" value="NAT_SF"/>
    <property type="match status" value="1"/>
</dbReference>
<dbReference type="GO" id="GO:0008080">
    <property type="term" value="F:N-acetyltransferase activity"/>
    <property type="evidence" value="ECO:0007669"/>
    <property type="project" value="InterPro"/>
</dbReference>
<dbReference type="InterPro" id="IPR050680">
    <property type="entry name" value="YpeA/RimI_acetyltransf"/>
</dbReference>
<dbReference type="EMBL" id="UOEZ01000048">
    <property type="protein sequence ID" value="VAW37025.1"/>
    <property type="molecule type" value="Genomic_DNA"/>
</dbReference>
<dbReference type="InterPro" id="IPR000182">
    <property type="entry name" value="GNAT_dom"/>
</dbReference>
<dbReference type="NCBIfam" id="TIGR01575">
    <property type="entry name" value="rimI"/>
    <property type="match status" value="1"/>
</dbReference>
<dbReference type="PANTHER" id="PTHR43420:SF12">
    <property type="entry name" value="N-ACETYLTRANSFERASE DOMAIN-CONTAINING PROTEIN"/>
    <property type="match status" value="1"/>
</dbReference>
<evidence type="ECO:0000256" key="3">
    <source>
        <dbReference type="ARBA" id="ARBA00022679"/>
    </source>
</evidence>
<proteinExistence type="inferred from homology"/>
<dbReference type="AlphaFoldDB" id="A0A3B0V0F4"/>
<sequence>MHTKENIPLDIKLLPMTEDDLDMVVNIENISFTRPWSKDMFLGELSNPVSNLFVAKLQGKTDKSGKGGEERQEIVIGYAVFWVVVGEGHIMNISVAPEFRRQGVGRRLLRFTIEFMEQACVTVIFLEVRRTNHAAIKLYKDYGFEDVYVRKNYYGDEDALVMRLDPGVLSYPDEGF</sequence>
<evidence type="ECO:0000256" key="1">
    <source>
        <dbReference type="ARBA" id="ARBA00005395"/>
    </source>
</evidence>
<accession>A0A3B0V0F4</accession>
<name>A0A3B0V0F4_9ZZZZ</name>
<dbReference type="InterPro" id="IPR016181">
    <property type="entry name" value="Acyl_CoA_acyltransferase"/>
</dbReference>
<dbReference type="PROSITE" id="PS51186">
    <property type="entry name" value="GNAT"/>
    <property type="match status" value="1"/>
</dbReference>
<gene>
    <name evidence="6" type="ORF">MNBD_DELTA02-514</name>
</gene>
<keyword evidence="3 6" id="KW-0808">Transferase</keyword>
<protein>
    <submittedName>
        <fullName evidence="6">Ribosomal-protein-S18p-alanine acetyltransferase</fullName>
        <ecNumber evidence="6">2.3.1.128</ecNumber>
    </submittedName>
</protein>
<dbReference type="Pfam" id="PF00583">
    <property type="entry name" value="Acetyltransf_1"/>
    <property type="match status" value="1"/>
</dbReference>
<dbReference type="InterPro" id="IPR006464">
    <property type="entry name" value="AcTrfase_RimI/Ard1"/>
</dbReference>
<dbReference type="PANTHER" id="PTHR43420">
    <property type="entry name" value="ACETYLTRANSFERASE"/>
    <property type="match status" value="1"/>
</dbReference>
<keyword evidence="2" id="KW-0963">Cytoplasm</keyword>
<evidence type="ECO:0000259" key="5">
    <source>
        <dbReference type="PROSITE" id="PS51186"/>
    </source>
</evidence>
<dbReference type="EC" id="2.3.1.128" evidence="6"/>
<evidence type="ECO:0000256" key="4">
    <source>
        <dbReference type="ARBA" id="ARBA00023315"/>
    </source>
</evidence>
<feature type="domain" description="N-acetyltransferase" evidence="5">
    <location>
        <begin position="11"/>
        <end position="167"/>
    </location>
</feature>
<reference evidence="6" key="1">
    <citation type="submission" date="2018-06" db="EMBL/GenBank/DDBJ databases">
        <authorList>
            <person name="Zhirakovskaya E."/>
        </authorList>
    </citation>
    <scope>NUCLEOTIDE SEQUENCE</scope>
</reference>
<dbReference type="Gene3D" id="3.40.630.30">
    <property type="match status" value="1"/>
</dbReference>
<evidence type="ECO:0000256" key="2">
    <source>
        <dbReference type="ARBA" id="ARBA00022490"/>
    </source>
</evidence>
<dbReference type="SUPFAM" id="SSF55729">
    <property type="entry name" value="Acyl-CoA N-acyltransferases (Nat)"/>
    <property type="match status" value="1"/>
</dbReference>
<comment type="similarity">
    <text evidence="1">Belongs to the acetyltransferase family. RimI subfamily.</text>
</comment>